<evidence type="ECO:0000256" key="1">
    <source>
        <dbReference type="ARBA" id="ARBA00023015"/>
    </source>
</evidence>
<dbReference type="InterPro" id="IPR036390">
    <property type="entry name" value="WH_DNA-bd_sf"/>
</dbReference>
<gene>
    <name evidence="6" type="ORF">EDD77_11581</name>
</gene>
<proteinExistence type="predicted"/>
<evidence type="ECO:0000259" key="5">
    <source>
        <dbReference type="PROSITE" id="PS51063"/>
    </source>
</evidence>
<feature type="domain" description="HTH crp-type" evidence="5">
    <location>
        <begin position="159"/>
        <end position="227"/>
    </location>
</feature>
<dbReference type="Gene3D" id="2.60.120.10">
    <property type="entry name" value="Jelly Rolls"/>
    <property type="match status" value="1"/>
</dbReference>
<dbReference type="PANTHER" id="PTHR24567:SF58">
    <property type="entry name" value="CYCLIC AMP-BINDING REGULATORY PROTEIN"/>
    <property type="match status" value="1"/>
</dbReference>
<reference evidence="6 7" key="1">
    <citation type="submission" date="2019-03" db="EMBL/GenBank/DDBJ databases">
        <title>Genomic Encyclopedia of Type Strains, Phase IV (KMG-IV): sequencing the most valuable type-strain genomes for metagenomic binning, comparative biology and taxonomic classification.</title>
        <authorList>
            <person name="Goeker M."/>
        </authorList>
    </citation>
    <scope>NUCLEOTIDE SEQUENCE [LARGE SCALE GENOMIC DNA]</scope>
    <source>
        <strain evidence="6 7">DSM 100451</strain>
    </source>
</reference>
<keyword evidence="2" id="KW-0238">DNA-binding</keyword>
<dbReference type="InterPro" id="IPR050397">
    <property type="entry name" value="Env_Response_Regulators"/>
</dbReference>
<evidence type="ECO:0000313" key="7">
    <source>
        <dbReference type="Proteomes" id="UP000295184"/>
    </source>
</evidence>
<feature type="domain" description="Cyclic nucleotide-binding" evidence="4">
    <location>
        <begin position="19"/>
        <end position="115"/>
    </location>
</feature>
<dbReference type="Pfam" id="PF00027">
    <property type="entry name" value="cNMP_binding"/>
    <property type="match status" value="1"/>
</dbReference>
<dbReference type="InterPro" id="IPR000595">
    <property type="entry name" value="cNMP-bd_dom"/>
</dbReference>
<dbReference type="GO" id="GO:0005829">
    <property type="term" value="C:cytosol"/>
    <property type="evidence" value="ECO:0007669"/>
    <property type="project" value="TreeGrafter"/>
</dbReference>
<dbReference type="InterPro" id="IPR014710">
    <property type="entry name" value="RmlC-like_jellyroll"/>
</dbReference>
<dbReference type="STRING" id="1650663.GCA_001486665_02322"/>
<accession>A0A4R1QXJ9</accession>
<dbReference type="AlphaFoldDB" id="A0A4R1QXJ9"/>
<keyword evidence="3" id="KW-0804">Transcription</keyword>
<dbReference type="SMART" id="SM00100">
    <property type="entry name" value="cNMP"/>
    <property type="match status" value="1"/>
</dbReference>
<dbReference type="RefSeq" id="WP_242868412.1">
    <property type="nucleotide sequence ID" value="NZ_CABKVM010000018.1"/>
</dbReference>
<evidence type="ECO:0000256" key="3">
    <source>
        <dbReference type="ARBA" id="ARBA00023163"/>
    </source>
</evidence>
<keyword evidence="1" id="KW-0805">Transcription regulation</keyword>
<sequence length="235" mass="26134">MRNSILLDDHLPILLQTTLFHGLSLAELRMTMECFQPAARAFSKGEIVLLSGYEIRDVGIVLAGQVEAVKNTPDGGSVAITLMEPGSLFGDVLSGSSTKSPVTVIAKTDCQVLFVPYQKILHPCARMHGSHFQLMQNLVCTISDKYFALNRRVDLLILKSLRSKLCAYLLEESARAGADTFTIPFSRAGLADYLNCERSALSREISRMRDEGLIETYKNSFKLLNKAELTRQYHC</sequence>
<protein>
    <submittedName>
        <fullName evidence="6">CRP-like cAMP-binding protein</fullName>
    </submittedName>
</protein>
<name>A0A4R1QXJ9_9FIRM</name>
<comment type="caution">
    <text evidence="6">The sequence shown here is derived from an EMBL/GenBank/DDBJ whole genome shotgun (WGS) entry which is preliminary data.</text>
</comment>
<evidence type="ECO:0000313" key="6">
    <source>
        <dbReference type="EMBL" id="TCL55820.1"/>
    </source>
</evidence>
<dbReference type="GeneID" id="97380675"/>
<evidence type="ECO:0000259" key="4">
    <source>
        <dbReference type="PROSITE" id="PS50042"/>
    </source>
</evidence>
<evidence type="ECO:0000256" key="2">
    <source>
        <dbReference type="ARBA" id="ARBA00023125"/>
    </source>
</evidence>
<dbReference type="SUPFAM" id="SSF51206">
    <property type="entry name" value="cAMP-binding domain-like"/>
    <property type="match status" value="1"/>
</dbReference>
<dbReference type="Proteomes" id="UP000295184">
    <property type="component" value="Unassembled WGS sequence"/>
</dbReference>
<dbReference type="PROSITE" id="PS50042">
    <property type="entry name" value="CNMP_BINDING_3"/>
    <property type="match status" value="1"/>
</dbReference>
<dbReference type="InterPro" id="IPR018490">
    <property type="entry name" value="cNMP-bd_dom_sf"/>
</dbReference>
<dbReference type="Pfam" id="PF13545">
    <property type="entry name" value="HTH_Crp_2"/>
    <property type="match status" value="1"/>
</dbReference>
<dbReference type="SUPFAM" id="SSF46785">
    <property type="entry name" value="Winged helix' DNA-binding domain"/>
    <property type="match status" value="1"/>
</dbReference>
<dbReference type="PANTHER" id="PTHR24567">
    <property type="entry name" value="CRP FAMILY TRANSCRIPTIONAL REGULATORY PROTEIN"/>
    <property type="match status" value="1"/>
</dbReference>
<dbReference type="SMART" id="SM00419">
    <property type="entry name" value="HTH_CRP"/>
    <property type="match status" value="1"/>
</dbReference>
<dbReference type="GO" id="GO:0003677">
    <property type="term" value="F:DNA binding"/>
    <property type="evidence" value="ECO:0007669"/>
    <property type="project" value="UniProtKB-KW"/>
</dbReference>
<organism evidence="6 7">
    <name type="scientific">Allofournierella massiliensis</name>
    <dbReference type="NCBI Taxonomy" id="1650663"/>
    <lineage>
        <taxon>Bacteria</taxon>
        <taxon>Bacillati</taxon>
        <taxon>Bacillota</taxon>
        <taxon>Clostridia</taxon>
        <taxon>Eubacteriales</taxon>
        <taxon>Oscillospiraceae</taxon>
        <taxon>Allofournierella</taxon>
    </lineage>
</organism>
<dbReference type="InterPro" id="IPR012318">
    <property type="entry name" value="HTH_CRP"/>
</dbReference>
<dbReference type="CDD" id="cd00038">
    <property type="entry name" value="CAP_ED"/>
    <property type="match status" value="1"/>
</dbReference>
<dbReference type="GO" id="GO:0003700">
    <property type="term" value="F:DNA-binding transcription factor activity"/>
    <property type="evidence" value="ECO:0007669"/>
    <property type="project" value="TreeGrafter"/>
</dbReference>
<dbReference type="PROSITE" id="PS51063">
    <property type="entry name" value="HTH_CRP_2"/>
    <property type="match status" value="1"/>
</dbReference>
<dbReference type="EMBL" id="SLUM01000015">
    <property type="protein sequence ID" value="TCL55820.1"/>
    <property type="molecule type" value="Genomic_DNA"/>
</dbReference>